<name>A0A0P4XKD8_9CRUS</name>
<protein>
    <submittedName>
        <fullName evidence="10">Transcription factor SOX-8-like protein</fullName>
    </submittedName>
    <submittedName>
        <fullName evidence="9">Transcription factor Sox-9-A</fullName>
    </submittedName>
</protein>
<feature type="region of interest" description="Disordered" evidence="7">
    <location>
        <begin position="428"/>
        <end position="456"/>
    </location>
</feature>
<feature type="compositionally biased region" description="Low complexity" evidence="7">
    <location>
        <begin position="172"/>
        <end position="193"/>
    </location>
</feature>
<dbReference type="AlphaFoldDB" id="A0A0P4XKD8"/>
<evidence type="ECO:0000313" key="10">
    <source>
        <dbReference type="EMBL" id="KZS07080.1"/>
    </source>
</evidence>
<feature type="domain" description="HMG box" evidence="8">
    <location>
        <begin position="94"/>
        <end position="162"/>
    </location>
</feature>
<dbReference type="Gene3D" id="1.10.30.10">
    <property type="entry name" value="High mobility group box domain"/>
    <property type="match status" value="1"/>
</dbReference>
<keyword evidence="11" id="KW-1185">Reference proteome</keyword>
<dbReference type="STRING" id="35525.A0A0P4XKD8"/>
<evidence type="ECO:0000313" key="9">
    <source>
        <dbReference type="EMBL" id="JAI83281.1"/>
    </source>
</evidence>
<evidence type="ECO:0000256" key="7">
    <source>
        <dbReference type="SAM" id="MobiDB-lite"/>
    </source>
</evidence>
<evidence type="ECO:0000256" key="5">
    <source>
        <dbReference type="ARBA" id="ARBA00023242"/>
    </source>
</evidence>
<evidence type="ECO:0000256" key="1">
    <source>
        <dbReference type="ARBA" id="ARBA00004123"/>
    </source>
</evidence>
<dbReference type="GO" id="GO:0005634">
    <property type="term" value="C:nucleus"/>
    <property type="evidence" value="ECO:0007669"/>
    <property type="project" value="UniProtKB-SubCell"/>
</dbReference>
<gene>
    <name evidence="10" type="ORF">APZ42_029254</name>
</gene>
<keyword evidence="2" id="KW-0805">Transcription regulation</keyword>
<dbReference type="Proteomes" id="UP000076858">
    <property type="component" value="Unassembled WGS sequence"/>
</dbReference>
<evidence type="ECO:0000313" key="11">
    <source>
        <dbReference type="Proteomes" id="UP000076858"/>
    </source>
</evidence>
<evidence type="ECO:0000256" key="6">
    <source>
        <dbReference type="PROSITE-ProRule" id="PRU00267"/>
    </source>
</evidence>
<dbReference type="PROSITE" id="PS50118">
    <property type="entry name" value="HMG_BOX_2"/>
    <property type="match status" value="1"/>
</dbReference>
<dbReference type="EMBL" id="LRGB01002568">
    <property type="protein sequence ID" value="KZS07080.1"/>
    <property type="molecule type" value="Genomic_DNA"/>
</dbReference>
<dbReference type="PANTHER" id="PTHR45803:SF5">
    <property type="entry name" value="SOX100B"/>
    <property type="match status" value="1"/>
</dbReference>
<dbReference type="GO" id="GO:0000978">
    <property type="term" value="F:RNA polymerase II cis-regulatory region sequence-specific DNA binding"/>
    <property type="evidence" value="ECO:0007669"/>
    <property type="project" value="TreeGrafter"/>
</dbReference>
<feature type="compositionally biased region" description="Basic residues" evidence="7">
    <location>
        <begin position="194"/>
        <end position="203"/>
    </location>
</feature>
<evidence type="ECO:0000256" key="2">
    <source>
        <dbReference type="ARBA" id="ARBA00023015"/>
    </source>
</evidence>
<evidence type="ECO:0000256" key="3">
    <source>
        <dbReference type="ARBA" id="ARBA00023125"/>
    </source>
</evidence>
<dbReference type="OrthoDB" id="6247875at2759"/>
<feature type="DNA-binding region" description="HMG box" evidence="6">
    <location>
        <begin position="94"/>
        <end position="162"/>
    </location>
</feature>
<feature type="region of interest" description="Disordered" evidence="7">
    <location>
        <begin position="485"/>
        <end position="533"/>
    </location>
</feature>
<dbReference type="CDD" id="cd22031">
    <property type="entry name" value="HMG-box_SoxE"/>
    <property type="match status" value="1"/>
</dbReference>
<organism evidence="9">
    <name type="scientific">Daphnia magna</name>
    <dbReference type="NCBI Taxonomy" id="35525"/>
    <lineage>
        <taxon>Eukaryota</taxon>
        <taxon>Metazoa</taxon>
        <taxon>Ecdysozoa</taxon>
        <taxon>Arthropoda</taxon>
        <taxon>Crustacea</taxon>
        <taxon>Branchiopoda</taxon>
        <taxon>Diplostraca</taxon>
        <taxon>Cladocera</taxon>
        <taxon>Anomopoda</taxon>
        <taxon>Daphniidae</taxon>
        <taxon>Daphnia</taxon>
    </lineage>
</organism>
<dbReference type="PANTHER" id="PTHR45803">
    <property type="entry name" value="SOX100B"/>
    <property type="match status" value="1"/>
</dbReference>
<evidence type="ECO:0000259" key="8">
    <source>
        <dbReference type="PROSITE" id="PS50118"/>
    </source>
</evidence>
<keyword evidence="5 6" id="KW-0539">Nucleus</keyword>
<dbReference type="Pfam" id="PF00505">
    <property type="entry name" value="HMG_box"/>
    <property type="match status" value="1"/>
</dbReference>
<dbReference type="EMBL" id="GDIP01240120">
    <property type="protein sequence ID" value="JAI83281.1"/>
    <property type="molecule type" value="Transcribed_RNA"/>
</dbReference>
<dbReference type="GO" id="GO:0000981">
    <property type="term" value="F:DNA-binding transcription factor activity, RNA polymerase II-specific"/>
    <property type="evidence" value="ECO:0007669"/>
    <property type="project" value="TreeGrafter"/>
</dbReference>
<dbReference type="InterPro" id="IPR036910">
    <property type="entry name" value="HMG_box_dom_sf"/>
</dbReference>
<dbReference type="SUPFAM" id="SSF47095">
    <property type="entry name" value="HMG-box"/>
    <property type="match status" value="1"/>
</dbReference>
<sequence>MEMCSYQHPSDAELASVIKMKMSLPVVVSSSAGNSSLHHPHGANRASSIMQLAQQHLPKSDIGNAVAKVLQGYDWNLVPLASSRSNPEKRDTHVKRPMNAFMVWAQEARRQLADQYPQLHNAELSKTLGRLWRVLSDDDKRPFVKQAERLRELHKQEHPDYKYQPRRRKIAGAKSSQMPSSSSANSVPAAVAKTRLKHHHHSSTRIQKDRDSPRTGTKSVGTKLRNHSRAATKVATSSSNQASSFDRNGGNEVNSHKINATGTHLSASVPPQPLSAGTPERRIPLSEGLVEPMHTLNSHGEAPGIGCKSYASTNATNVLCNEASVVADQEEYNSYYQHSVAIGGVASGSEIGAFNNNNPISSYSHSNYSSTIPVTIASNNCMYEQQAYLDHQSAGVGIYLPWSHTSNNVGALLQRNYPYGNCNGYGPLQQQQATSSEERSDSAQSYVSSPPSCTSLNSPVASPIAAAIAATTNFTYSSCSSSRSNSNCNSPAAQQAQHQSSYQELYSPRLQPGGGTMNAHQHQLEPPGSNPARGLTTSSVEANAAQYFYGHTSSIAGNSVPANVVDGYQQHSYLPSSPPTSSATKPSVATAAGIFSGGLEPWLNYM</sequence>
<feature type="region of interest" description="Disordered" evidence="7">
    <location>
        <begin position="148"/>
        <end position="254"/>
    </location>
</feature>
<evidence type="ECO:0000256" key="4">
    <source>
        <dbReference type="ARBA" id="ARBA00023163"/>
    </source>
</evidence>
<dbReference type="Pfam" id="PF12444">
    <property type="entry name" value="Sox_N"/>
    <property type="match status" value="1"/>
</dbReference>
<feature type="compositionally biased region" description="Polar residues" evidence="7">
    <location>
        <begin position="234"/>
        <end position="254"/>
    </location>
</feature>
<keyword evidence="4" id="KW-0804">Transcription</keyword>
<reference evidence="10 11" key="3">
    <citation type="submission" date="2016-03" db="EMBL/GenBank/DDBJ databases">
        <title>EvidentialGene: Evidence-directed Construction of Genes on Genomes.</title>
        <authorList>
            <person name="Gilbert D.G."/>
            <person name="Choi J.-H."/>
            <person name="Mockaitis K."/>
            <person name="Colbourne J."/>
            <person name="Pfrender M."/>
        </authorList>
    </citation>
    <scope>NUCLEOTIDE SEQUENCE [LARGE SCALE GENOMIC DNA]</scope>
    <source>
        <strain evidence="10 11">Xinb3</strain>
        <tissue evidence="10">Complete organism</tissue>
    </source>
</reference>
<accession>A0A0P4XKD8</accession>
<dbReference type="InterPro" id="IPR050917">
    <property type="entry name" value="SOX_TF"/>
</dbReference>
<keyword evidence="3 6" id="KW-0238">DNA-binding</keyword>
<dbReference type="InterPro" id="IPR022151">
    <property type="entry name" value="Sox_N"/>
</dbReference>
<dbReference type="SMART" id="SM00398">
    <property type="entry name" value="HMG"/>
    <property type="match status" value="1"/>
</dbReference>
<feature type="compositionally biased region" description="Low complexity" evidence="7">
    <location>
        <begin position="485"/>
        <end position="503"/>
    </location>
</feature>
<feature type="compositionally biased region" description="Basic and acidic residues" evidence="7">
    <location>
        <begin position="148"/>
        <end position="163"/>
    </location>
</feature>
<reference evidence="9" key="2">
    <citation type="submission" date="2015-10" db="EMBL/GenBank/DDBJ databases">
        <authorList>
            <person name="Gilbert D.G."/>
        </authorList>
    </citation>
    <scope>NUCLEOTIDE SEQUENCE</scope>
</reference>
<dbReference type="FunFam" id="1.10.30.10:FF:000004">
    <property type="entry name" value="Transcription factor SOX-10"/>
    <property type="match status" value="1"/>
</dbReference>
<reference evidence="9" key="1">
    <citation type="submission" date="2015-10" db="EMBL/GenBank/DDBJ databases">
        <title>Daphnia magna gene sets from two clonal populations assembled and annotated with EvidentialGene.</title>
        <authorList>
            <person name="Gilbert D."/>
            <person name="Podicheti R."/>
            <person name="Orsini L."/>
            <person name="Colbourne J."/>
            <person name="Pfrender M."/>
        </authorList>
    </citation>
    <scope>NUCLEOTIDE SEQUENCE</scope>
</reference>
<proteinExistence type="predicted"/>
<feature type="compositionally biased region" description="Polar residues" evidence="7">
    <location>
        <begin position="442"/>
        <end position="456"/>
    </location>
</feature>
<comment type="subcellular location">
    <subcellularLocation>
        <location evidence="1">Nucleus</location>
    </subcellularLocation>
</comment>
<dbReference type="InterPro" id="IPR009071">
    <property type="entry name" value="HMG_box_dom"/>
</dbReference>